<dbReference type="PANTHER" id="PTHR19857:SF19">
    <property type="entry name" value="26S PROTEASOME REGULATORY SUBUNIT RPN14"/>
    <property type="match status" value="1"/>
</dbReference>
<keyword evidence="2" id="KW-0677">Repeat</keyword>
<accession>A0A7R8VL41</accession>
<dbReference type="EMBL" id="OA566755">
    <property type="protein sequence ID" value="CAD7199392.1"/>
    <property type="molecule type" value="Genomic_DNA"/>
</dbReference>
<organism evidence="6">
    <name type="scientific">Timema douglasi</name>
    <name type="common">Walking stick</name>
    <dbReference type="NCBI Taxonomy" id="61478"/>
    <lineage>
        <taxon>Eukaryota</taxon>
        <taxon>Metazoa</taxon>
        <taxon>Ecdysozoa</taxon>
        <taxon>Arthropoda</taxon>
        <taxon>Hexapoda</taxon>
        <taxon>Insecta</taxon>
        <taxon>Pterygota</taxon>
        <taxon>Neoptera</taxon>
        <taxon>Polyneoptera</taxon>
        <taxon>Phasmatodea</taxon>
        <taxon>Timematodea</taxon>
        <taxon>Timematoidea</taxon>
        <taxon>Timematidae</taxon>
        <taxon>Timema</taxon>
    </lineage>
</organism>
<proteinExistence type="inferred from homology"/>
<dbReference type="InterPro" id="IPR015943">
    <property type="entry name" value="WD40/YVTN_repeat-like_dom_sf"/>
</dbReference>
<evidence type="ECO:0000256" key="5">
    <source>
        <dbReference type="PROSITE-ProRule" id="PRU00221"/>
    </source>
</evidence>
<dbReference type="GO" id="GO:0000502">
    <property type="term" value="C:proteasome complex"/>
    <property type="evidence" value="ECO:0007669"/>
    <property type="project" value="UniProtKB-KW"/>
</dbReference>
<dbReference type="SMART" id="SM00320">
    <property type="entry name" value="WD40"/>
    <property type="match status" value="5"/>
</dbReference>
<evidence type="ECO:0000256" key="1">
    <source>
        <dbReference type="ARBA" id="ARBA00022574"/>
    </source>
</evidence>
<comment type="similarity">
    <text evidence="4">Belongs to the WD repeat PAAF1/RPN14 family.</text>
</comment>
<evidence type="ECO:0000256" key="3">
    <source>
        <dbReference type="ARBA" id="ARBA00022942"/>
    </source>
</evidence>
<dbReference type="PANTHER" id="PTHR19857">
    <property type="entry name" value="MITOCHONDRIAL DIVISION PROTEIN 1-RELATED"/>
    <property type="match status" value="1"/>
</dbReference>
<dbReference type="Gene3D" id="2.130.10.10">
    <property type="entry name" value="YVTN repeat-like/Quinoprotein amine dehydrogenase"/>
    <property type="match status" value="2"/>
</dbReference>
<reference evidence="6" key="1">
    <citation type="submission" date="2020-11" db="EMBL/GenBank/DDBJ databases">
        <authorList>
            <person name="Tran Van P."/>
        </authorList>
    </citation>
    <scope>NUCLEOTIDE SEQUENCE</scope>
</reference>
<evidence type="ECO:0000256" key="4">
    <source>
        <dbReference type="ARBA" id="ARBA00038321"/>
    </source>
</evidence>
<dbReference type="Pfam" id="PF00400">
    <property type="entry name" value="WD40"/>
    <property type="match status" value="2"/>
</dbReference>
<dbReference type="PROSITE" id="PS50294">
    <property type="entry name" value="WD_REPEATS_REGION"/>
    <property type="match status" value="2"/>
</dbReference>
<dbReference type="AlphaFoldDB" id="A0A7R8VL41"/>
<sequence>MKVKDVCLNSCWCKTSQRHATITTLSLIAANRATKKLQKRVPVMSIQCDWPDVLRKINGECWISCKFHDQPSLYGKIKIESITNDGIPRASASEGFEVKYLKTLTLGLRHSETGYTCIFVAPFKVFSEIHKKSVVCLDVTPGELGVSVCAENKLHIWDSNLGILRRNLEGHIGDVYKCRFFPSGIVFVTGGADMQLKIWSAETGQCPVTLRGHTAAVMDICIVDRGRNIVSVSKDGLAKLWDCGQSSCLGDLVDTSVTINCCCLTSLGKEYNLGEPEEPSSEREIGTSGKVLLYGCEDGTVGGVALRSHNSIFHFSLKSAVNCIAVLVYDKFVVGCQNGQIFLFSLHQHSEPVMSWFESNSPLLSVLSYKGEGFFCGRADGSCVYHPFSDSDNAKYVRVQLTGPDYDPVYDIACDGKFIFTACRDSVIRKYELAKVTDALQIDI</sequence>
<dbReference type="SUPFAM" id="SSF50978">
    <property type="entry name" value="WD40 repeat-like"/>
    <property type="match status" value="1"/>
</dbReference>
<protein>
    <recommendedName>
        <fullName evidence="7">Proteasomal ATPase-associated factor 1</fullName>
    </recommendedName>
</protein>
<dbReference type="InterPro" id="IPR001680">
    <property type="entry name" value="WD40_rpt"/>
</dbReference>
<keyword evidence="3" id="KW-0647">Proteasome</keyword>
<evidence type="ECO:0000256" key="2">
    <source>
        <dbReference type="ARBA" id="ARBA00022737"/>
    </source>
</evidence>
<evidence type="ECO:0000313" key="6">
    <source>
        <dbReference type="EMBL" id="CAD7199392.1"/>
    </source>
</evidence>
<dbReference type="PROSITE" id="PS50082">
    <property type="entry name" value="WD_REPEATS_2"/>
    <property type="match status" value="2"/>
</dbReference>
<dbReference type="InterPro" id="IPR036322">
    <property type="entry name" value="WD40_repeat_dom_sf"/>
</dbReference>
<gene>
    <name evidence="6" type="ORF">TDIB3V08_LOCUS5642</name>
</gene>
<feature type="repeat" description="WD" evidence="5">
    <location>
        <begin position="168"/>
        <end position="209"/>
    </location>
</feature>
<name>A0A7R8VL41_TIMDO</name>
<keyword evidence="1 5" id="KW-0853">WD repeat</keyword>
<feature type="repeat" description="WD" evidence="5">
    <location>
        <begin position="210"/>
        <end position="242"/>
    </location>
</feature>
<evidence type="ECO:0008006" key="7">
    <source>
        <dbReference type="Google" id="ProtNLM"/>
    </source>
</evidence>
<dbReference type="InterPro" id="IPR051179">
    <property type="entry name" value="WD_repeat_multifunction"/>
</dbReference>